<keyword evidence="3" id="KW-1185">Reference proteome</keyword>
<evidence type="ECO:0000313" key="2">
    <source>
        <dbReference type="EMBL" id="ODM88161.1"/>
    </source>
</evidence>
<dbReference type="EMBL" id="LJIJ01004016">
    <property type="protein sequence ID" value="ODM88161.1"/>
    <property type="molecule type" value="Genomic_DNA"/>
</dbReference>
<dbReference type="Proteomes" id="UP000094527">
    <property type="component" value="Unassembled WGS sequence"/>
</dbReference>
<dbReference type="AlphaFoldDB" id="A0A1D2M5H5"/>
<dbReference type="OrthoDB" id="8296470at2759"/>
<accession>A0A1D2M5H5</accession>
<organism evidence="2 3">
    <name type="scientific">Orchesella cincta</name>
    <name type="common">Springtail</name>
    <name type="synonym">Podura cincta</name>
    <dbReference type="NCBI Taxonomy" id="48709"/>
    <lineage>
        <taxon>Eukaryota</taxon>
        <taxon>Metazoa</taxon>
        <taxon>Ecdysozoa</taxon>
        <taxon>Arthropoda</taxon>
        <taxon>Hexapoda</taxon>
        <taxon>Collembola</taxon>
        <taxon>Entomobryomorpha</taxon>
        <taxon>Entomobryoidea</taxon>
        <taxon>Orchesellidae</taxon>
        <taxon>Orchesellinae</taxon>
        <taxon>Orchesella</taxon>
    </lineage>
</organism>
<feature type="chain" id="PRO_5012836835" evidence="1">
    <location>
        <begin position="16"/>
        <end position="228"/>
    </location>
</feature>
<proteinExistence type="predicted"/>
<keyword evidence="1" id="KW-0732">Signal</keyword>
<dbReference type="STRING" id="48709.A0A1D2M5H5"/>
<reference evidence="2 3" key="1">
    <citation type="journal article" date="2016" name="Genome Biol. Evol.">
        <title>Gene Family Evolution Reflects Adaptation to Soil Environmental Stressors in the Genome of the Collembolan Orchesella cincta.</title>
        <authorList>
            <person name="Faddeeva-Vakhrusheva A."/>
            <person name="Derks M.F."/>
            <person name="Anvar S.Y."/>
            <person name="Agamennone V."/>
            <person name="Suring W."/>
            <person name="Smit S."/>
            <person name="van Straalen N.M."/>
            <person name="Roelofs D."/>
        </authorList>
    </citation>
    <scope>NUCLEOTIDE SEQUENCE [LARGE SCALE GENOMIC DNA]</scope>
    <source>
        <tissue evidence="2">Mixed pool</tissue>
    </source>
</reference>
<sequence length="228" mass="23649">MKAFVVLAVLGVATAAPQYGYGGDCYTWFLPPDFKEIPCKIELTHDVITLGGVGAVMGWSRRRIWAGVGGVMAQEEDMEVVGVPQWLPVVVCMTKVHLISLPTKDPTLTHMELKVPKEVPSTLQLPVWSCCPSQGSGLAARNAGASSNYGNKFGSSQTFGESYGNSNAYDNSLAAQQGSQAAAQYGQANSLNAAQGSQGSVGALNAGQYSNAAGSAMHNAGAGYGVVG</sequence>
<name>A0A1D2M5H5_ORCCI</name>
<evidence type="ECO:0000313" key="3">
    <source>
        <dbReference type="Proteomes" id="UP000094527"/>
    </source>
</evidence>
<feature type="signal peptide" evidence="1">
    <location>
        <begin position="1"/>
        <end position="15"/>
    </location>
</feature>
<protein>
    <submittedName>
        <fullName evidence="2">Uncharacterized protein</fullName>
    </submittedName>
</protein>
<gene>
    <name evidence="2" type="ORF">Ocin01_18517</name>
</gene>
<evidence type="ECO:0000256" key="1">
    <source>
        <dbReference type="SAM" id="SignalP"/>
    </source>
</evidence>
<comment type="caution">
    <text evidence="2">The sequence shown here is derived from an EMBL/GenBank/DDBJ whole genome shotgun (WGS) entry which is preliminary data.</text>
</comment>